<feature type="transmembrane region" description="Helical" evidence="1">
    <location>
        <begin position="43"/>
        <end position="63"/>
    </location>
</feature>
<proteinExistence type="predicted"/>
<dbReference type="AlphaFoldDB" id="A0A3B0S452"/>
<protein>
    <submittedName>
        <fullName evidence="2">Uncharacterized protein</fullName>
    </submittedName>
</protein>
<name>A0A3B0S452_9ZZZZ</name>
<dbReference type="EMBL" id="UOEJ01000068">
    <property type="protein sequence ID" value="VAV95576.1"/>
    <property type="molecule type" value="Genomic_DNA"/>
</dbReference>
<gene>
    <name evidence="2" type="ORF">MNBD_ALPHA01-961</name>
</gene>
<keyword evidence="1" id="KW-0472">Membrane</keyword>
<keyword evidence="1" id="KW-0812">Transmembrane</keyword>
<evidence type="ECO:0000256" key="1">
    <source>
        <dbReference type="SAM" id="Phobius"/>
    </source>
</evidence>
<reference evidence="2" key="1">
    <citation type="submission" date="2018-06" db="EMBL/GenBank/DDBJ databases">
        <authorList>
            <person name="Zhirakovskaya E."/>
        </authorList>
    </citation>
    <scope>NUCLEOTIDE SEQUENCE</scope>
</reference>
<organism evidence="2">
    <name type="scientific">hydrothermal vent metagenome</name>
    <dbReference type="NCBI Taxonomy" id="652676"/>
    <lineage>
        <taxon>unclassified sequences</taxon>
        <taxon>metagenomes</taxon>
        <taxon>ecological metagenomes</taxon>
    </lineage>
</organism>
<accession>A0A3B0S452</accession>
<keyword evidence="1" id="KW-1133">Transmembrane helix</keyword>
<sequence>MNNIMTNNIEANSFLGLVTNTQKRNPRKAHVRKTFVKVESKAVLMNLAIATVIIVVGLTAGSISQQKMELTQHAAQTTQHTTLTTKTNV</sequence>
<evidence type="ECO:0000313" key="2">
    <source>
        <dbReference type="EMBL" id="VAV95576.1"/>
    </source>
</evidence>